<protein>
    <submittedName>
        <fullName evidence="4">Uncharacterized protein</fullName>
    </submittedName>
</protein>
<gene>
    <name evidence="3" type="ORF">PCAL00307_LOCUS9239</name>
    <name evidence="4" type="ORF">PCAL00307_LOCUS9240</name>
    <name evidence="5" type="ORF">PECAL_2P27080</name>
</gene>
<keyword evidence="2" id="KW-0812">Transmembrane</keyword>
<evidence type="ECO:0000313" key="6">
    <source>
        <dbReference type="Proteomes" id="UP000789595"/>
    </source>
</evidence>
<name>A0A6S8U3V2_9STRA</name>
<feature type="transmembrane region" description="Helical" evidence="2">
    <location>
        <begin position="81"/>
        <end position="99"/>
    </location>
</feature>
<evidence type="ECO:0000313" key="3">
    <source>
        <dbReference type="EMBL" id="CAE0693803.1"/>
    </source>
</evidence>
<dbReference type="EMBL" id="HBIW01010825">
    <property type="protein sequence ID" value="CAE0693804.1"/>
    <property type="molecule type" value="Transcribed_RNA"/>
</dbReference>
<dbReference type="AlphaFoldDB" id="A0A6S8U3V2"/>
<keyword evidence="2" id="KW-1133">Transmembrane helix</keyword>
<dbReference type="EMBL" id="HBIW01010824">
    <property type="protein sequence ID" value="CAE0693803.1"/>
    <property type="molecule type" value="Transcribed_RNA"/>
</dbReference>
<reference evidence="5" key="2">
    <citation type="submission" date="2021-11" db="EMBL/GenBank/DDBJ databases">
        <authorList>
            <consortium name="Genoscope - CEA"/>
            <person name="William W."/>
        </authorList>
    </citation>
    <scope>NUCLEOTIDE SEQUENCE</scope>
</reference>
<dbReference type="EMBL" id="CAKKNE010000002">
    <property type="protein sequence ID" value="CAH0369581.1"/>
    <property type="molecule type" value="Genomic_DNA"/>
</dbReference>
<keyword evidence="2" id="KW-0472">Membrane</keyword>
<keyword evidence="6" id="KW-1185">Reference proteome</keyword>
<accession>A0A6S8U3V2</accession>
<evidence type="ECO:0000313" key="5">
    <source>
        <dbReference type="EMBL" id="CAH0369581.1"/>
    </source>
</evidence>
<reference evidence="4" key="1">
    <citation type="submission" date="2021-01" db="EMBL/GenBank/DDBJ databases">
        <authorList>
            <person name="Corre E."/>
            <person name="Pelletier E."/>
            <person name="Niang G."/>
            <person name="Scheremetjew M."/>
            <person name="Finn R."/>
            <person name="Kale V."/>
            <person name="Holt S."/>
            <person name="Cochrane G."/>
            <person name="Meng A."/>
            <person name="Brown T."/>
            <person name="Cohen L."/>
        </authorList>
    </citation>
    <scope>NUCLEOTIDE SEQUENCE</scope>
    <source>
        <strain evidence="4">CCMP1756</strain>
    </source>
</reference>
<evidence type="ECO:0000313" key="4">
    <source>
        <dbReference type="EMBL" id="CAE0693804.1"/>
    </source>
</evidence>
<feature type="compositionally biased region" description="Polar residues" evidence="1">
    <location>
        <begin position="399"/>
        <end position="408"/>
    </location>
</feature>
<evidence type="ECO:0000256" key="2">
    <source>
        <dbReference type="SAM" id="Phobius"/>
    </source>
</evidence>
<organism evidence="4">
    <name type="scientific">Pelagomonas calceolata</name>
    <dbReference type="NCBI Taxonomy" id="35677"/>
    <lineage>
        <taxon>Eukaryota</taxon>
        <taxon>Sar</taxon>
        <taxon>Stramenopiles</taxon>
        <taxon>Ochrophyta</taxon>
        <taxon>Pelagophyceae</taxon>
        <taxon>Pelagomonadales</taxon>
        <taxon>Pelagomonadaceae</taxon>
        <taxon>Pelagomonas</taxon>
    </lineage>
</organism>
<proteinExistence type="predicted"/>
<evidence type="ECO:0000256" key="1">
    <source>
        <dbReference type="SAM" id="MobiDB-lite"/>
    </source>
</evidence>
<feature type="region of interest" description="Disordered" evidence="1">
    <location>
        <begin position="395"/>
        <end position="416"/>
    </location>
</feature>
<dbReference type="OrthoDB" id="411803at2759"/>
<dbReference type="Proteomes" id="UP000789595">
    <property type="component" value="Unassembled WGS sequence"/>
</dbReference>
<sequence length="416" mass="45466">MPTMKVTPEQFAQHMTPIDVPKRKSFGDWMAMFIFLVLTPGIVAVFLLGVALFSTPLLLVVGYTSARLPRPRPLARVPRDAGFYVFSYVVLLPLSLPLILLAINWALVVFLVTLALSLPVGASHPSRTVASLRKLGPFMGRPGADAPSWNTGKEPIAEAALARKFGLVWPFADLVVAVIGGAHRQGCCELVVAIPLMIALIPAMKVTYINPMLFALEDVFINQWSDPLDADGDGDADAVDQELARGAIKNCITSSLLRERNRAITDAWPFVGHHQLPPEKRPSMTVAGLQMGCGGKCTLISHTTHPYDVPGHVPRSEDASWGLIVVRLQAWNPFYQLAGYVEVNVRKDHGVEHPMWLVVDPSSQLAMDQLQGINRLFVRLGYLFAEYLREQPEFKKGSSAATVASDSSGPLAPHPN</sequence>
<feature type="transmembrane region" description="Helical" evidence="2">
    <location>
        <begin position="29"/>
        <end position="60"/>
    </location>
</feature>